<dbReference type="InterPro" id="IPR036259">
    <property type="entry name" value="MFS_trans_sf"/>
</dbReference>
<dbReference type="OrthoDB" id="9793415at2"/>
<dbReference type="AlphaFoldDB" id="W6NIM3"/>
<sequence length="97" mass="10833">MKSISKNNHWLIVIGSVIAQLGLGTIYTWSLFNQPIVNKFGWDLNKVALTFSTLASGKLQEKFGIKKLISICGMVLGMGLILLLNKCLRQKRHICCL</sequence>
<keyword evidence="1" id="KW-0472">Membrane</keyword>
<evidence type="ECO:0000313" key="3">
    <source>
        <dbReference type="Proteomes" id="UP000019482"/>
    </source>
</evidence>
<feature type="transmembrane region" description="Helical" evidence="1">
    <location>
        <begin position="68"/>
        <end position="84"/>
    </location>
</feature>
<name>W6NIM3_CLOTY</name>
<dbReference type="SUPFAM" id="SSF103473">
    <property type="entry name" value="MFS general substrate transporter"/>
    <property type="match status" value="1"/>
</dbReference>
<evidence type="ECO:0000256" key="1">
    <source>
        <dbReference type="SAM" id="Phobius"/>
    </source>
</evidence>
<reference evidence="2 3" key="1">
    <citation type="journal article" date="2015" name="Genome Announc.">
        <title>Draft Genome Sequence of Clostridium tyrobutyricum Strain DIVETGP, Isolated from Cow's Milk for Grana Padano Production.</title>
        <authorList>
            <person name="Soggiu A."/>
            <person name="Piras C."/>
            <person name="Gaiarsa S."/>
            <person name="Sassera D."/>
            <person name="Roncada P."/>
            <person name="Bendixen E."/>
            <person name="Brasca M."/>
            <person name="Bonizzi L."/>
        </authorList>
    </citation>
    <scope>NUCLEOTIDE SEQUENCE [LARGE SCALE GENOMIC DNA]</scope>
    <source>
        <strain evidence="2 3">DIVETGP</strain>
    </source>
</reference>
<protein>
    <submittedName>
        <fullName evidence="2">Major facilitator superfamily MFS_1</fullName>
    </submittedName>
</protein>
<accession>W6NIM3</accession>
<feature type="transmembrane region" description="Helical" evidence="1">
    <location>
        <begin position="12"/>
        <end position="32"/>
    </location>
</feature>
<dbReference type="Proteomes" id="UP000019482">
    <property type="component" value="Unassembled WGS sequence"/>
</dbReference>
<keyword evidence="1" id="KW-0812">Transmembrane</keyword>
<dbReference type="EMBL" id="CBXI010000036">
    <property type="protein sequence ID" value="CDL91897.1"/>
    <property type="molecule type" value="Genomic_DNA"/>
</dbReference>
<proteinExistence type="predicted"/>
<keyword evidence="1" id="KW-1133">Transmembrane helix</keyword>
<evidence type="ECO:0000313" key="2">
    <source>
        <dbReference type="EMBL" id="CDL91897.1"/>
    </source>
</evidence>
<keyword evidence="3" id="KW-1185">Reference proteome</keyword>
<dbReference type="GeneID" id="29417966"/>
<comment type="caution">
    <text evidence="2">The sequence shown here is derived from an EMBL/GenBank/DDBJ whole genome shotgun (WGS) entry which is preliminary data.</text>
</comment>
<organism evidence="2 3">
    <name type="scientific">Clostridium tyrobutyricum DIVETGP</name>
    <dbReference type="NCBI Taxonomy" id="1408889"/>
    <lineage>
        <taxon>Bacteria</taxon>
        <taxon>Bacillati</taxon>
        <taxon>Bacillota</taxon>
        <taxon>Clostridia</taxon>
        <taxon>Eubacteriales</taxon>
        <taxon>Clostridiaceae</taxon>
        <taxon>Clostridium</taxon>
    </lineage>
</organism>
<gene>
    <name evidence="2" type="ORF">CTDIVETGP_1967</name>
</gene>
<dbReference type="RefSeq" id="WP_017895326.1">
    <property type="nucleotide sequence ID" value="NZ_CBXI010000036.1"/>
</dbReference>